<evidence type="ECO:0000313" key="3">
    <source>
        <dbReference type="EMBL" id="RCG13765.1"/>
    </source>
</evidence>
<feature type="region of interest" description="Disordered" evidence="1">
    <location>
        <begin position="509"/>
        <end position="550"/>
    </location>
</feature>
<dbReference type="AlphaFoldDB" id="A0A367E7X6"/>
<accession>A0A367E7X6</accession>
<feature type="region of interest" description="Disordered" evidence="1">
    <location>
        <begin position="11"/>
        <end position="33"/>
    </location>
</feature>
<feature type="compositionally biased region" description="Basic and acidic residues" evidence="1">
    <location>
        <begin position="522"/>
        <end position="550"/>
    </location>
</feature>
<sequence length="581" mass="62042">MTGLLVLASHGPAGGSRSQRSPGSGPGAAPHSGGFDVKRSDLYRVSQAVAAQQGVFHSGINAFLDELDKHGEAGGAGAAPSSFASAYARVAARFLDVCGKSVVSVGGAAIGFTVTANNYGRANAASNPRGGNASATQPEPQVKRDAPRYRSVKPLGWNTSGGDGLIDSILDGIDTGFWAAFRTVLEHAVNFGDAADVMPLPDYQSLSDISTAWLMPQTTVGTVGGTVMGSVGSITDQSNSEWYAAMRTFCSSLWGSSAWGQSRHGYDWGHDTPSPKGGAHQPVFAVLNDTASDISAAVEGYAQAAKTVRDDMRRIYYRAVLDALPDVTDGIGLDDVKKIGKTLFKGAANLSSGIVLNIDTGALESAKRRYERSVNVEVSKLEGLMEALDEAHRSAPDFHAEEARAQAFAARSLNEFKTEHTYAVPGEDYDNHFYPIDLAAQEGIHGAHALDKHVGKTEDQLVQRLRDDSGADSASTFRTPAAAQRYTQAVLDDVDNAEKIEKWVEKVEARERAGSPRNPEASTKDISLDFKDPTGRTISRDEYSRHGDRAQASDCKEVKVVLRYKKGIDPPFVVLTSYPTK</sequence>
<feature type="domain" description="Bacterial CdiA-CT RNAse A" evidence="2">
    <location>
        <begin position="447"/>
        <end position="579"/>
    </location>
</feature>
<dbReference type="OrthoDB" id="3912727at2"/>
<gene>
    <name evidence="3" type="ORF">DQ392_31215</name>
</gene>
<reference evidence="3 4" key="1">
    <citation type="submission" date="2018-06" db="EMBL/GenBank/DDBJ databases">
        <title>Streptomyces reniochalinae sp. nov. and Streptomyces diacarnus sp. nov. from marine sponges.</title>
        <authorList>
            <person name="Li L."/>
        </authorList>
    </citation>
    <scope>NUCLEOTIDE SEQUENCE [LARGE SCALE GENOMIC DNA]</scope>
    <source>
        <strain evidence="3 4">LHW50302</strain>
    </source>
</reference>
<proteinExistence type="predicted"/>
<protein>
    <recommendedName>
        <fullName evidence="2">Bacterial CdiA-CT RNAse A domain-containing protein</fullName>
    </recommendedName>
</protein>
<comment type="caution">
    <text evidence="3">The sequence shown here is derived from an EMBL/GenBank/DDBJ whole genome shotgun (WGS) entry which is preliminary data.</text>
</comment>
<dbReference type="CDD" id="cd20684">
    <property type="entry name" value="CdiA-CT_Yk_RNaseA-like"/>
    <property type="match status" value="1"/>
</dbReference>
<dbReference type="EMBL" id="QOIM01000047">
    <property type="protein sequence ID" value="RCG13765.1"/>
    <property type="molecule type" value="Genomic_DNA"/>
</dbReference>
<dbReference type="RefSeq" id="WP_114019062.1">
    <property type="nucleotide sequence ID" value="NZ_QOIM01000047.1"/>
</dbReference>
<keyword evidence="4" id="KW-1185">Reference proteome</keyword>
<organism evidence="3 4">
    <name type="scientific">Streptomyces reniochalinae</name>
    <dbReference type="NCBI Taxonomy" id="2250578"/>
    <lineage>
        <taxon>Bacteria</taxon>
        <taxon>Bacillati</taxon>
        <taxon>Actinomycetota</taxon>
        <taxon>Actinomycetes</taxon>
        <taxon>Kitasatosporales</taxon>
        <taxon>Streptomycetaceae</taxon>
        <taxon>Streptomyces</taxon>
    </lineage>
</organism>
<dbReference type="Proteomes" id="UP000253507">
    <property type="component" value="Unassembled WGS sequence"/>
</dbReference>
<evidence type="ECO:0000313" key="4">
    <source>
        <dbReference type="Proteomes" id="UP000253507"/>
    </source>
</evidence>
<feature type="region of interest" description="Disordered" evidence="1">
    <location>
        <begin position="123"/>
        <end position="147"/>
    </location>
</feature>
<evidence type="ECO:0000259" key="2">
    <source>
        <dbReference type="Pfam" id="PF18431"/>
    </source>
</evidence>
<name>A0A367E7X6_9ACTN</name>
<evidence type="ECO:0000256" key="1">
    <source>
        <dbReference type="SAM" id="MobiDB-lite"/>
    </source>
</evidence>
<feature type="compositionally biased region" description="Low complexity" evidence="1">
    <location>
        <begin position="15"/>
        <end position="33"/>
    </location>
</feature>
<dbReference type="Pfam" id="PF18431">
    <property type="entry name" value="RNAse_A_bac"/>
    <property type="match status" value="1"/>
</dbReference>
<dbReference type="InterPro" id="IPR041436">
    <property type="entry name" value="RNAse_A_bac"/>
</dbReference>